<keyword evidence="4" id="KW-1185">Reference proteome</keyword>
<organism evidence="3 4">
    <name type="scientific">Macrostomum lignano</name>
    <dbReference type="NCBI Taxonomy" id="282301"/>
    <lineage>
        <taxon>Eukaryota</taxon>
        <taxon>Metazoa</taxon>
        <taxon>Spiralia</taxon>
        <taxon>Lophotrochozoa</taxon>
        <taxon>Platyhelminthes</taxon>
        <taxon>Rhabditophora</taxon>
        <taxon>Macrostomorpha</taxon>
        <taxon>Macrostomida</taxon>
        <taxon>Macrostomidae</taxon>
        <taxon>Macrostomum</taxon>
    </lineage>
</organism>
<reference evidence="3 4" key="1">
    <citation type="submission" date="2017-06" db="EMBL/GenBank/DDBJ databases">
        <title>A platform for efficient transgenesis in Macrostomum lignano, a flatworm model organism for stem cell research.</title>
        <authorList>
            <person name="Berezikov E."/>
        </authorList>
    </citation>
    <scope>NUCLEOTIDE SEQUENCE [LARGE SCALE GENOMIC DNA]</scope>
    <source>
        <strain evidence="3">DV1</strain>
        <tissue evidence="3">Whole organism</tissue>
    </source>
</reference>
<dbReference type="Pfam" id="PF03134">
    <property type="entry name" value="TB2_DP1_HVA22"/>
    <property type="match status" value="1"/>
</dbReference>
<sequence>PQFFFALKTFSRRRRSFFFWSISIEEINVMLYILTSTVYRCIIILFGVLYPAFSSYKALNKRDGYEQVKWMMYWIVFAAFTAVEVVTDILLCWLPLYNEAKILFVLWMVLPMTRGSSFLYRRIIHPNLLKHENEIERYIASASNKGCEVLFEVGQQGMNIAATAVLRTADRLKRSYSVGDVSGNPKTPSGRPIQQTVLRPVTADPARAGRSRPTARDTSHLSRFSASSSSLNATEPSQSFHEVLARQATKRAKNALYKVEEESDH</sequence>
<dbReference type="GO" id="GO:0005881">
    <property type="term" value="C:cytoplasmic microtubule"/>
    <property type="evidence" value="ECO:0007669"/>
    <property type="project" value="TreeGrafter"/>
</dbReference>
<gene>
    <name evidence="3" type="ORF">BOX15_Mlig019595g2</name>
</gene>
<dbReference type="Proteomes" id="UP000215902">
    <property type="component" value="Unassembled WGS sequence"/>
</dbReference>
<evidence type="ECO:0000256" key="1">
    <source>
        <dbReference type="RuleBase" id="RU362006"/>
    </source>
</evidence>
<comment type="subcellular location">
    <subcellularLocation>
        <location evidence="1">Membrane</location>
        <topology evidence="1">Multi-pass membrane protein</topology>
    </subcellularLocation>
</comment>
<feature type="compositionally biased region" description="Polar residues" evidence="2">
    <location>
        <begin position="184"/>
        <end position="197"/>
    </location>
</feature>
<dbReference type="EMBL" id="NIVC01002133">
    <property type="protein sequence ID" value="PAA60609.1"/>
    <property type="molecule type" value="Genomic_DNA"/>
</dbReference>
<feature type="region of interest" description="Disordered" evidence="2">
    <location>
        <begin position="177"/>
        <end position="246"/>
    </location>
</feature>
<feature type="transmembrane region" description="Helical" evidence="1">
    <location>
        <begin position="71"/>
        <end position="96"/>
    </location>
</feature>
<dbReference type="AlphaFoldDB" id="A0A267EID6"/>
<dbReference type="GO" id="GO:0005789">
    <property type="term" value="C:endoplasmic reticulum membrane"/>
    <property type="evidence" value="ECO:0007669"/>
    <property type="project" value="TreeGrafter"/>
</dbReference>
<evidence type="ECO:0000313" key="4">
    <source>
        <dbReference type="Proteomes" id="UP000215902"/>
    </source>
</evidence>
<comment type="caution">
    <text evidence="3">The sequence shown here is derived from an EMBL/GenBank/DDBJ whole genome shotgun (WGS) entry which is preliminary data.</text>
</comment>
<proteinExistence type="inferred from homology"/>
<keyword evidence="1" id="KW-0472">Membrane</keyword>
<feature type="compositionally biased region" description="Low complexity" evidence="2">
    <location>
        <begin position="221"/>
        <end position="230"/>
    </location>
</feature>
<feature type="compositionally biased region" description="Polar residues" evidence="2">
    <location>
        <begin position="231"/>
        <end position="240"/>
    </location>
</feature>
<evidence type="ECO:0000313" key="3">
    <source>
        <dbReference type="EMBL" id="PAA60609.1"/>
    </source>
</evidence>
<accession>A0A267EID6</accession>
<dbReference type="InterPro" id="IPR004345">
    <property type="entry name" value="TB2_DP1_HVA22"/>
</dbReference>
<keyword evidence="1" id="KW-1133">Transmembrane helix</keyword>
<feature type="transmembrane region" description="Helical" evidence="1">
    <location>
        <begin position="102"/>
        <end position="120"/>
    </location>
</feature>
<protein>
    <recommendedName>
        <fullName evidence="1">Receptor expression-enhancing protein</fullName>
    </recommendedName>
</protein>
<dbReference type="PANTHER" id="PTHR12300">
    <property type="entry name" value="HVA22-LIKE PROTEINS"/>
    <property type="match status" value="1"/>
</dbReference>
<evidence type="ECO:0000256" key="2">
    <source>
        <dbReference type="SAM" id="MobiDB-lite"/>
    </source>
</evidence>
<feature type="non-terminal residue" evidence="3">
    <location>
        <position position="1"/>
    </location>
</feature>
<comment type="similarity">
    <text evidence="1">Belongs to the DP1 family.</text>
</comment>
<name>A0A267EID6_9PLAT</name>
<dbReference type="GO" id="GO:0071786">
    <property type="term" value="P:endoplasmic reticulum tubular network organization"/>
    <property type="evidence" value="ECO:0007669"/>
    <property type="project" value="TreeGrafter"/>
</dbReference>
<dbReference type="OrthoDB" id="10009287at2759"/>
<feature type="transmembrane region" description="Helical" evidence="1">
    <location>
        <begin position="29"/>
        <end position="50"/>
    </location>
</feature>
<dbReference type="GO" id="GO:0008017">
    <property type="term" value="F:microtubule binding"/>
    <property type="evidence" value="ECO:0007669"/>
    <property type="project" value="TreeGrafter"/>
</dbReference>
<dbReference type="STRING" id="282301.A0A267EID6"/>
<dbReference type="GO" id="GO:0071782">
    <property type="term" value="C:endoplasmic reticulum tubular network"/>
    <property type="evidence" value="ECO:0007669"/>
    <property type="project" value="TreeGrafter"/>
</dbReference>
<dbReference type="PANTHER" id="PTHR12300:SF117">
    <property type="entry name" value="LP05237P-RELATED"/>
    <property type="match status" value="1"/>
</dbReference>
<keyword evidence="1" id="KW-0812">Transmembrane</keyword>